<dbReference type="EMBL" id="RCHU02000004">
    <property type="protein sequence ID" value="KAL3597229.1"/>
    <property type="molecule type" value="Genomic_DNA"/>
</dbReference>
<proteinExistence type="predicted"/>
<reference evidence="1 2" key="1">
    <citation type="journal article" date="2024" name="Plant Biotechnol. J.">
        <title>Genome and CRISPR/Cas9 system of a widespread forest tree (Populus alba) in the world.</title>
        <authorList>
            <person name="Liu Y.J."/>
            <person name="Jiang P.F."/>
            <person name="Han X.M."/>
            <person name="Li X.Y."/>
            <person name="Wang H.M."/>
            <person name="Wang Y.J."/>
            <person name="Wang X.X."/>
            <person name="Zeng Q.Y."/>
        </authorList>
    </citation>
    <scope>NUCLEOTIDE SEQUENCE [LARGE SCALE GENOMIC DNA]</scope>
    <source>
        <strain evidence="2">cv. PAL-ZL1</strain>
    </source>
</reference>
<name>A0ACC4CH06_POPAL</name>
<dbReference type="Proteomes" id="UP000309997">
    <property type="component" value="Unassembled WGS sequence"/>
</dbReference>
<protein>
    <submittedName>
        <fullName evidence="1">Uncharacterized protein</fullName>
    </submittedName>
</protein>
<organism evidence="1 2">
    <name type="scientific">Populus alba</name>
    <name type="common">White poplar</name>
    <dbReference type="NCBI Taxonomy" id="43335"/>
    <lineage>
        <taxon>Eukaryota</taxon>
        <taxon>Viridiplantae</taxon>
        <taxon>Streptophyta</taxon>
        <taxon>Embryophyta</taxon>
        <taxon>Tracheophyta</taxon>
        <taxon>Spermatophyta</taxon>
        <taxon>Magnoliopsida</taxon>
        <taxon>eudicotyledons</taxon>
        <taxon>Gunneridae</taxon>
        <taxon>Pentapetalae</taxon>
        <taxon>rosids</taxon>
        <taxon>fabids</taxon>
        <taxon>Malpighiales</taxon>
        <taxon>Salicaceae</taxon>
        <taxon>Saliceae</taxon>
        <taxon>Populus</taxon>
    </lineage>
</organism>
<keyword evidence="2" id="KW-1185">Reference proteome</keyword>
<evidence type="ECO:0000313" key="1">
    <source>
        <dbReference type="EMBL" id="KAL3597229.1"/>
    </source>
</evidence>
<accession>A0ACC4CH06</accession>
<evidence type="ECO:0000313" key="2">
    <source>
        <dbReference type="Proteomes" id="UP000309997"/>
    </source>
</evidence>
<comment type="caution">
    <text evidence="1">The sequence shown here is derived from an EMBL/GenBank/DDBJ whole genome shotgun (WGS) entry which is preliminary data.</text>
</comment>
<sequence>MLQESSSSVTTMMSHQCLSIYGPDIAGAYGAILSEDDAEFLQQDYVYMPIVIVSTRDGDLKNCIINTTNTTVRVNFGLTLLGTKPARKWYIFPLEDLIEDPHGLSKPDILSPGYHILAAWVPNKGFAPKGEHDYLLTDYALVSDTSMSCPHAAGIAALLKASHHAWSSASIQSALMKTADVTGNAVRRIIEMTTEVAGTPLDFGAGHVNPNKAMDLDLVSSGYGSSSPTNTLTFSGNDSKAVFNMTMEINLEAATVTQQIDYFGNSGFLSWCEVNGRRD</sequence>
<gene>
    <name evidence="1" type="ORF">D5086_008866</name>
</gene>